<protein>
    <submittedName>
        <fullName evidence="4">Proline-specific peptidase</fullName>
    </submittedName>
</protein>
<dbReference type="InterPro" id="IPR050228">
    <property type="entry name" value="Carboxylesterase_BioH"/>
</dbReference>
<dbReference type="InterPro" id="IPR005945">
    <property type="entry name" value="Pro_imino_pep"/>
</dbReference>
<dbReference type="AlphaFoldDB" id="A0A9P4NCB8"/>
<dbReference type="PIRSF" id="PIRSF005539">
    <property type="entry name" value="Pept_S33_TRI_F1"/>
    <property type="match status" value="1"/>
</dbReference>
<dbReference type="EMBL" id="ML986579">
    <property type="protein sequence ID" value="KAF2270617.1"/>
    <property type="molecule type" value="Genomic_DNA"/>
</dbReference>
<comment type="similarity">
    <text evidence="1">Belongs to the peptidase S33 family.</text>
</comment>
<dbReference type="PANTHER" id="PTHR43194">
    <property type="entry name" value="HYDROLASE ALPHA/BETA FOLD FAMILY"/>
    <property type="match status" value="1"/>
</dbReference>
<name>A0A9P4NCB8_9PLEO</name>
<dbReference type="InterPro" id="IPR002410">
    <property type="entry name" value="Peptidase_S33"/>
</dbReference>
<evidence type="ECO:0000256" key="1">
    <source>
        <dbReference type="ARBA" id="ARBA00010088"/>
    </source>
</evidence>
<keyword evidence="2" id="KW-0378">Hydrolase</keyword>
<gene>
    <name evidence="4" type="ORF">CC78DRAFT_573909</name>
</gene>
<dbReference type="Gene3D" id="3.40.50.1820">
    <property type="entry name" value="alpha/beta hydrolase"/>
    <property type="match status" value="1"/>
</dbReference>
<dbReference type="GO" id="GO:0006508">
    <property type="term" value="P:proteolysis"/>
    <property type="evidence" value="ECO:0007669"/>
    <property type="project" value="InterPro"/>
</dbReference>
<dbReference type="OrthoDB" id="190201at2759"/>
<dbReference type="SUPFAM" id="SSF53474">
    <property type="entry name" value="alpha/beta-Hydrolases"/>
    <property type="match status" value="1"/>
</dbReference>
<dbReference type="InterPro" id="IPR000073">
    <property type="entry name" value="AB_hydrolase_1"/>
</dbReference>
<evidence type="ECO:0000313" key="5">
    <source>
        <dbReference type="Proteomes" id="UP000800093"/>
    </source>
</evidence>
<dbReference type="GO" id="GO:0008233">
    <property type="term" value="F:peptidase activity"/>
    <property type="evidence" value="ECO:0007669"/>
    <property type="project" value="InterPro"/>
</dbReference>
<feature type="domain" description="AB hydrolase-1" evidence="3">
    <location>
        <begin position="38"/>
        <end position="294"/>
    </location>
</feature>
<sequence length="308" mass="34755">MAEMLTTEGEIPFAAPNTDKPTKTWYKIVGDITKSTSPPLILCHGGPGAGHESLLSLTDLCEQYGIPVVFYDQIGCGKSTHFKENMGDEKFWSIELYWAELDNLIDSLKLREKGFYLLGQSWGGMLVGSYAAKQPAGLRKVIISSGPASGALYLKSANILLAKLPEPIRRTLEDCEKRGDHESEEFQKASMEFLKRHVCRLDPFPDDILKAFGHLDEDPTSYLTVQGPSEFQITGWLKDWDASTEAQNIDTPVLLINGKYDEMQDLCIEPWFKRIPKVKWITLENSSHLGQYEERERYMEVCGAFLGY</sequence>
<comment type="caution">
    <text evidence="4">The sequence shown here is derived from an EMBL/GenBank/DDBJ whole genome shotgun (WGS) entry which is preliminary data.</text>
</comment>
<evidence type="ECO:0000313" key="4">
    <source>
        <dbReference type="EMBL" id="KAF2270617.1"/>
    </source>
</evidence>
<reference evidence="5" key="1">
    <citation type="journal article" date="2020" name="Stud. Mycol.">
        <title>101 Dothideomycetes genomes: A test case for predicting lifestyles and emergence of pathogens.</title>
        <authorList>
            <person name="Haridas S."/>
            <person name="Albert R."/>
            <person name="Binder M."/>
            <person name="Bloem J."/>
            <person name="LaButti K."/>
            <person name="Salamov A."/>
            <person name="Andreopoulos B."/>
            <person name="Baker S."/>
            <person name="Barry K."/>
            <person name="Bills G."/>
            <person name="Bluhm B."/>
            <person name="Cannon C."/>
            <person name="Castanera R."/>
            <person name="Culley D."/>
            <person name="Daum C."/>
            <person name="Ezra D."/>
            <person name="Gonzalez J."/>
            <person name="Henrissat B."/>
            <person name="Kuo A."/>
            <person name="Liang C."/>
            <person name="Lipzen A."/>
            <person name="Lutzoni F."/>
            <person name="Magnuson J."/>
            <person name="Mondo S."/>
            <person name="Nolan M."/>
            <person name="Ohm R."/>
            <person name="Pangilinan J."/>
            <person name="Park H.-J."/>
            <person name="Ramirez L."/>
            <person name="Alfaro M."/>
            <person name="Sun H."/>
            <person name="Tritt A."/>
            <person name="Yoshinaga Y."/>
            <person name="Zwiers L.-H."/>
            <person name="Turgeon B."/>
            <person name="Goodwin S."/>
            <person name="Spatafora J."/>
            <person name="Crous P."/>
            <person name="Grigoriev I."/>
        </authorList>
    </citation>
    <scope>NUCLEOTIDE SEQUENCE [LARGE SCALE GENOMIC DNA]</scope>
    <source>
        <strain evidence="5">CBS 304.66</strain>
    </source>
</reference>
<proteinExistence type="inferred from homology"/>
<dbReference type="Proteomes" id="UP000800093">
    <property type="component" value="Unassembled WGS sequence"/>
</dbReference>
<dbReference type="PANTHER" id="PTHR43194:SF2">
    <property type="entry name" value="PEROXISOMAL MEMBRANE PROTEIN LPX1"/>
    <property type="match status" value="1"/>
</dbReference>
<dbReference type="PRINTS" id="PR00793">
    <property type="entry name" value="PROAMNOPTASE"/>
</dbReference>
<keyword evidence="5" id="KW-1185">Reference proteome</keyword>
<dbReference type="InterPro" id="IPR029058">
    <property type="entry name" value="AB_hydrolase_fold"/>
</dbReference>
<dbReference type="Pfam" id="PF00561">
    <property type="entry name" value="Abhydrolase_1"/>
    <property type="match status" value="1"/>
</dbReference>
<evidence type="ECO:0000259" key="3">
    <source>
        <dbReference type="Pfam" id="PF00561"/>
    </source>
</evidence>
<dbReference type="NCBIfam" id="TIGR01250">
    <property type="entry name" value="pro_imino_pep_2"/>
    <property type="match status" value="1"/>
</dbReference>
<accession>A0A9P4NCB8</accession>
<organism evidence="4 5">
    <name type="scientific">Lojkania enalia</name>
    <dbReference type="NCBI Taxonomy" id="147567"/>
    <lineage>
        <taxon>Eukaryota</taxon>
        <taxon>Fungi</taxon>
        <taxon>Dikarya</taxon>
        <taxon>Ascomycota</taxon>
        <taxon>Pezizomycotina</taxon>
        <taxon>Dothideomycetes</taxon>
        <taxon>Pleosporomycetidae</taxon>
        <taxon>Pleosporales</taxon>
        <taxon>Pleosporales incertae sedis</taxon>
        <taxon>Lojkania</taxon>
    </lineage>
</organism>
<evidence type="ECO:0000256" key="2">
    <source>
        <dbReference type="ARBA" id="ARBA00022801"/>
    </source>
</evidence>